<feature type="region of interest" description="Disordered" evidence="4">
    <location>
        <begin position="150"/>
        <end position="185"/>
    </location>
</feature>
<dbReference type="GO" id="GO:0005615">
    <property type="term" value="C:extracellular space"/>
    <property type="evidence" value="ECO:0007669"/>
    <property type="project" value="TreeGrafter"/>
</dbReference>
<feature type="chain" id="PRO_5035845231" description="EGF-like domain-containing protein" evidence="6">
    <location>
        <begin position="25"/>
        <end position="185"/>
    </location>
</feature>
<keyword evidence="2 3" id="KW-1015">Disulfide bond</keyword>
<keyword evidence="5" id="KW-0472">Membrane</keyword>
<dbReference type="SUPFAM" id="SSF57196">
    <property type="entry name" value="EGF/Laminin"/>
    <property type="match status" value="1"/>
</dbReference>
<proteinExistence type="predicted"/>
<dbReference type="Gene3D" id="2.10.25.10">
    <property type="entry name" value="Laminin"/>
    <property type="match status" value="1"/>
</dbReference>
<accession>A0A8T3CGW4</accession>
<dbReference type="InterPro" id="IPR000742">
    <property type="entry name" value="EGF"/>
</dbReference>
<evidence type="ECO:0000256" key="1">
    <source>
        <dbReference type="ARBA" id="ARBA00022536"/>
    </source>
</evidence>
<evidence type="ECO:0000256" key="5">
    <source>
        <dbReference type="SAM" id="Phobius"/>
    </source>
</evidence>
<dbReference type="PRINTS" id="PR00009">
    <property type="entry name" value="EGFTGF"/>
</dbReference>
<dbReference type="GO" id="GO:0045840">
    <property type="term" value="P:positive regulation of mitotic nuclear division"/>
    <property type="evidence" value="ECO:0007669"/>
    <property type="project" value="TreeGrafter"/>
</dbReference>
<feature type="domain" description="EGF-like" evidence="7">
    <location>
        <begin position="60"/>
        <end position="100"/>
    </location>
</feature>
<evidence type="ECO:0000256" key="2">
    <source>
        <dbReference type="ARBA" id="ARBA00023157"/>
    </source>
</evidence>
<dbReference type="GO" id="GO:0005154">
    <property type="term" value="F:epidermal growth factor receptor binding"/>
    <property type="evidence" value="ECO:0007669"/>
    <property type="project" value="TreeGrafter"/>
</dbReference>
<reference evidence="8" key="1">
    <citation type="submission" date="2021-01" db="EMBL/GenBank/DDBJ databases">
        <authorList>
            <person name="Zahm M."/>
            <person name="Roques C."/>
            <person name="Cabau C."/>
            <person name="Klopp C."/>
            <person name="Donnadieu C."/>
            <person name="Jouanno E."/>
            <person name="Lampietro C."/>
            <person name="Louis A."/>
            <person name="Herpin A."/>
            <person name="Echchiki A."/>
            <person name="Berthelot C."/>
            <person name="Parey E."/>
            <person name="Roest-Crollius H."/>
            <person name="Braasch I."/>
            <person name="Postlethwait J."/>
            <person name="Bobe J."/>
            <person name="Montfort J."/>
            <person name="Bouchez O."/>
            <person name="Begum T."/>
            <person name="Mejri S."/>
            <person name="Adams A."/>
            <person name="Chen W.-J."/>
            <person name="Guiguen Y."/>
        </authorList>
    </citation>
    <scope>NUCLEOTIDE SEQUENCE</scope>
    <source>
        <tissue evidence="8">Blood</tissue>
    </source>
</reference>
<dbReference type="PROSITE" id="PS01186">
    <property type="entry name" value="EGF_2"/>
    <property type="match status" value="1"/>
</dbReference>
<evidence type="ECO:0000259" key="7">
    <source>
        <dbReference type="PROSITE" id="PS50026"/>
    </source>
</evidence>
<dbReference type="GO" id="GO:0007173">
    <property type="term" value="P:epidermal growth factor receptor signaling pathway"/>
    <property type="evidence" value="ECO:0007669"/>
    <property type="project" value="TreeGrafter"/>
</dbReference>
<comment type="caution">
    <text evidence="3">Lacks conserved residue(s) required for the propagation of feature annotation.</text>
</comment>
<keyword evidence="5" id="KW-0812">Transmembrane</keyword>
<dbReference type="PANTHER" id="PTHR10740:SF3">
    <property type="entry name" value="PROBETACELLULIN"/>
    <property type="match status" value="1"/>
</dbReference>
<dbReference type="Proteomes" id="UP000829720">
    <property type="component" value="Unassembled WGS sequence"/>
</dbReference>
<feature type="transmembrane region" description="Helical" evidence="5">
    <location>
        <begin position="114"/>
        <end position="138"/>
    </location>
</feature>
<gene>
    <name evidence="8" type="ORF">AGOR_G00246120</name>
</gene>
<evidence type="ECO:0000313" key="8">
    <source>
        <dbReference type="EMBL" id="KAI1881998.1"/>
    </source>
</evidence>
<name>A0A8T3CGW4_9TELE</name>
<keyword evidence="1 3" id="KW-0245">EGF-like domain</keyword>
<evidence type="ECO:0000256" key="6">
    <source>
        <dbReference type="SAM" id="SignalP"/>
    </source>
</evidence>
<comment type="caution">
    <text evidence="8">The sequence shown here is derived from an EMBL/GenBank/DDBJ whole genome shotgun (WGS) entry which is preliminary data.</text>
</comment>
<feature type="disulfide bond" evidence="3">
    <location>
        <begin position="90"/>
        <end position="99"/>
    </location>
</feature>
<keyword evidence="6" id="KW-0732">Signal</keyword>
<dbReference type="OrthoDB" id="6233064at2759"/>
<keyword evidence="5" id="KW-1133">Transmembrane helix</keyword>
<evidence type="ECO:0000256" key="3">
    <source>
        <dbReference type="PROSITE-ProRule" id="PRU00076"/>
    </source>
</evidence>
<dbReference type="AlphaFoldDB" id="A0A8T3CGW4"/>
<organism evidence="8 9">
    <name type="scientific">Albula goreensis</name>
    <dbReference type="NCBI Taxonomy" id="1534307"/>
    <lineage>
        <taxon>Eukaryota</taxon>
        <taxon>Metazoa</taxon>
        <taxon>Chordata</taxon>
        <taxon>Craniata</taxon>
        <taxon>Vertebrata</taxon>
        <taxon>Euteleostomi</taxon>
        <taxon>Actinopterygii</taxon>
        <taxon>Neopterygii</taxon>
        <taxon>Teleostei</taxon>
        <taxon>Albuliformes</taxon>
        <taxon>Albulidae</taxon>
        <taxon>Albula</taxon>
    </lineage>
</organism>
<keyword evidence="9" id="KW-1185">Reference proteome</keyword>
<dbReference type="Pfam" id="PF00008">
    <property type="entry name" value="EGF"/>
    <property type="match status" value="1"/>
</dbReference>
<dbReference type="PROSITE" id="PS00022">
    <property type="entry name" value="EGF_1"/>
    <property type="match status" value="1"/>
</dbReference>
<evidence type="ECO:0000313" key="9">
    <source>
        <dbReference type="Proteomes" id="UP000829720"/>
    </source>
</evidence>
<evidence type="ECO:0000256" key="4">
    <source>
        <dbReference type="SAM" id="MobiDB-lite"/>
    </source>
</evidence>
<dbReference type="EMBL" id="JAERUA010000025">
    <property type="protein sequence ID" value="KAI1881998.1"/>
    <property type="molecule type" value="Genomic_DNA"/>
</dbReference>
<feature type="signal peptide" evidence="6">
    <location>
        <begin position="1"/>
        <end position="24"/>
    </location>
</feature>
<dbReference type="GO" id="GO:0008284">
    <property type="term" value="P:positive regulation of cell population proliferation"/>
    <property type="evidence" value="ECO:0007669"/>
    <property type="project" value="TreeGrafter"/>
</dbReference>
<dbReference type="PROSITE" id="PS50026">
    <property type="entry name" value="EGF_3"/>
    <property type="match status" value="1"/>
</dbReference>
<sequence length="185" mass="20951">MKKAYSGRLISLLTALALCKYSWADWNVTQEPANESVSCGPHGNGSNCSDAAETAKWSGHFTKCPKEYTHYCIHGECRFVREQNTPSCICPIGYIGSRCEYIDFDSHIGDQKQIIIACVIAALVFLILLIVFICICSHRHKLCRRRKKRKDEKAEEMEKLNMMSTMGETRERSSDETETSETKAV</sequence>
<dbReference type="GO" id="GO:0008083">
    <property type="term" value="F:growth factor activity"/>
    <property type="evidence" value="ECO:0007669"/>
    <property type="project" value="TreeGrafter"/>
</dbReference>
<protein>
    <recommendedName>
        <fullName evidence="7">EGF-like domain-containing protein</fullName>
    </recommendedName>
</protein>
<feature type="compositionally biased region" description="Basic and acidic residues" evidence="4">
    <location>
        <begin position="168"/>
        <end position="185"/>
    </location>
</feature>
<dbReference type="PANTHER" id="PTHR10740">
    <property type="entry name" value="TRANSFORMING GROWTH FACTOR ALPHA"/>
    <property type="match status" value="1"/>
</dbReference>